<reference evidence="2 3" key="1">
    <citation type="submission" date="2012-03" db="EMBL/GenBank/DDBJ databases">
        <authorList>
            <person name="Rasko D."/>
            <person name="Redman J."/>
            <person name="Daugherty S.C."/>
            <person name="Tallon L."/>
            <person name="Sadzewicz L."/>
            <person name="Jones K."/>
            <person name="Santana-Cruz I."/>
            <person name="Liu X."/>
        </authorList>
    </citation>
    <scope>NUCLEOTIDE SEQUENCE [LARGE SCALE GENOMIC DNA]</scope>
    <source>
        <strain evidence="2 3">4444-74</strain>
    </source>
</reference>
<dbReference type="AlphaFoldDB" id="I6E6H4"/>
<gene>
    <name evidence="2" type="ORF">SB444474_1866</name>
</gene>
<name>I6E6H4_SHIBO</name>
<dbReference type="Proteomes" id="UP000004199">
    <property type="component" value="Unassembled WGS sequence"/>
</dbReference>
<dbReference type="EMBL" id="AKNB01000225">
    <property type="protein sequence ID" value="EIQ39616.1"/>
    <property type="molecule type" value="Genomic_DNA"/>
</dbReference>
<evidence type="ECO:0000313" key="2">
    <source>
        <dbReference type="EMBL" id="EIQ39616.1"/>
    </source>
</evidence>
<comment type="caution">
    <text evidence="2">The sequence shown here is derived from an EMBL/GenBank/DDBJ whole genome shotgun (WGS) entry which is preliminary data.</text>
</comment>
<protein>
    <submittedName>
        <fullName evidence="2">Uncharacterized protein</fullName>
    </submittedName>
</protein>
<keyword evidence="1" id="KW-0472">Membrane</keyword>
<organism evidence="2 3">
    <name type="scientific">Shigella boydii 4444-74</name>
    <dbReference type="NCBI Taxonomy" id="766140"/>
    <lineage>
        <taxon>Bacteria</taxon>
        <taxon>Pseudomonadati</taxon>
        <taxon>Pseudomonadota</taxon>
        <taxon>Gammaproteobacteria</taxon>
        <taxon>Enterobacterales</taxon>
        <taxon>Enterobacteriaceae</taxon>
        <taxon>Shigella</taxon>
    </lineage>
</organism>
<accession>I6E6H4</accession>
<keyword evidence="1" id="KW-0812">Transmembrane</keyword>
<feature type="transmembrane region" description="Helical" evidence="1">
    <location>
        <begin position="37"/>
        <end position="54"/>
    </location>
</feature>
<sequence>MINDIRICTKINSVMFCIQGVFFLMARDFNAKKHKVMISYFFISSAYVFRFVHIPSD</sequence>
<keyword evidence="1" id="KW-1133">Transmembrane helix</keyword>
<proteinExistence type="predicted"/>
<evidence type="ECO:0000313" key="3">
    <source>
        <dbReference type="Proteomes" id="UP000004199"/>
    </source>
</evidence>
<evidence type="ECO:0000256" key="1">
    <source>
        <dbReference type="SAM" id="Phobius"/>
    </source>
</evidence>
<dbReference type="PATRIC" id="fig|766140.3.peg.1992"/>